<evidence type="ECO:0000313" key="1">
    <source>
        <dbReference type="EMBL" id="MPM92460.1"/>
    </source>
</evidence>
<dbReference type="AlphaFoldDB" id="A0A645DSJ8"/>
<comment type="caution">
    <text evidence="1">The sequence shown here is derived from an EMBL/GenBank/DDBJ whole genome shotgun (WGS) entry which is preliminary data.</text>
</comment>
<protein>
    <submittedName>
        <fullName evidence="1">Uncharacterized protein</fullName>
    </submittedName>
</protein>
<sequence length="98" mass="11202">MGVVAFYSLNSKREKETKCSRQIFYVGEEKFLAEYILSLSRKANPNKLTLTVEGEYIHLKPFVAEFIEGGIKGMLSSLKKIGKLNGNIEIFIKKDKRK</sequence>
<name>A0A645DSJ8_9ZZZZ</name>
<organism evidence="1">
    <name type="scientific">bioreactor metagenome</name>
    <dbReference type="NCBI Taxonomy" id="1076179"/>
    <lineage>
        <taxon>unclassified sequences</taxon>
        <taxon>metagenomes</taxon>
        <taxon>ecological metagenomes</taxon>
    </lineage>
</organism>
<dbReference type="EMBL" id="VSSQ01039396">
    <property type="protein sequence ID" value="MPM92460.1"/>
    <property type="molecule type" value="Genomic_DNA"/>
</dbReference>
<proteinExistence type="predicted"/>
<reference evidence="1" key="1">
    <citation type="submission" date="2019-08" db="EMBL/GenBank/DDBJ databases">
        <authorList>
            <person name="Kucharzyk K."/>
            <person name="Murdoch R.W."/>
            <person name="Higgins S."/>
            <person name="Loffler F."/>
        </authorList>
    </citation>
    <scope>NUCLEOTIDE SEQUENCE</scope>
</reference>
<accession>A0A645DSJ8</accession>
<gene>
    <name evidence="1" type="ORF">SDC9_139595</name>
</gene>